<feature type="chain" id="PRO_5011712237" evidence="1">
    <location>
        <begin position="24"/>
        <end position="165"/>
    </location>
</feature>
<evidence type="ECO:0000313" key="2">
    <source>
        <dbReference type="EMBL" id="SDC38359.1"/>
    </source>
</evidence>
<keyword evidence="3" id="KW-1185">Reference proteome</keyword>
<dbReference type="Proteomes" id="UP000198943">
    <property type="component" value="Unassembled WGS sequence"/>
</dbReference>
<dbReference type="AlphaFoldDB" id="A0A1G6L4W9"/>
<feature type="signal peptide" evidence="1">
    <location>
        <begin position="1"/>
        <end position="23"/>
    </location>
</feature>
<evidence type="ECO:0000313" key="3">
    <source>
        <dbReference type="Proteomes" id="UP000198943"/>
    </source>
</evidence>
<protein>
    <submittedName>
        <fullName evidence="2">Uncharacterized protein</fullName>
    </submittedName>
</protein>
<keyword evidence="1" id="KW-0732">Signal</keyword>
<name>A0A1G6L4W9_9FIRM</name>
<gene>
    <name evidence="2" type="ORF">SAMN04487864_10665</name>
</gene>
<accession>A0A1G6L4W9</accession>
<dbReference type="OrthoDB" id="1665909at2"/>
<evidence type="ECO:0000256" key="1">
    <source>
        <dbReference type="SAM" id="SignalP"/>
    </source>
</evidence>
<reference evidence="3" key="1">
    <citation type="submission" date="2016-10" db="EMBL/GenBank/DDBJ databases">
        <authorList>
            <person name="Varghese N."/>
            <person name="Submissions S."/>
        </authorList>
    </citation>
    <scope>NUCLEOTIDE SEQUENCE [LARGE SCALE GENOMIC DNA]</scope>
    <source>
        <strain evidence="3">DSM 11005</strain>
    </source>
</reference>
<dbReference type="RefSeq" id="WP_093730146.1">
    <property type="nucleotide sequence ID" value="NZ_FMYW01000006.1"/>
</dbReference>
<proteinExistence type="predicted"/>
<organism evidence="2 3">
    <name type="scientific">Succiniclasticum ruminis</name>
    <dbReference type="NCBI Taxonomy" id="40841"/>
    <lineage>
        <taxon>Bacteria</taxon>
        <taxon>Bacillati</taxon>
        <taxon>Bacillota</taxon>
        <taxon>Negativicutes</taxon>
        <taxon>Acidaminococcales</taxon>
        <taxon>Acidaminococcaceae</taxon>
        <taxon>Succiniclasticum</taxon>
    </lineage>
</organism>
<sequence>MKKAGVITLCFVLLFGFASLAYAELPANRIALGVQLGATVSQVRNVFGVPDRTTKEQMKSEAYGDFVETTMIYGNNSIVVKFYDENVWRIESNSNNGWATPDGVTVGMPLQGMYDRLGKEDIKSPAENGETLYWYNHDTKSQENRGNLYVFVKGGRVSRIVIAYQ</sequence>
<dbReference type="EMBL" id="FMYW01000006">
    <property type="protein sequence ID" value="SDC38359.1"/>
    <property type="molecule type" value="Genomic_DNA"/>
</dbReference>